<reference evidence="1" key="1">
    <citation type="submission" date="2019-08" db="EMBL/GenBank/DDBJ databases">
        <authorList>
            <person name="Kucharzyk K."/>
            <person name="Murdoch R.W."/>
            <person name="Higgins S."/>
            <person name="Loffler F."/>
        </authorList>
    </citation>
    <scope>NUCLEOTIDE SEQUENCE</scope>
</reference>
<name>A0A645EM46_9ZZZZ</name>
<accession>A0A645EM46</accession>
<dbReference type="EMBL" id="VSSQ01048832">
    <property type="protein sequence ID" value="MPN02877.1"/>
    <property type="molecule type" value="Genomic_DNA"/>
</dbReference>
<organism evidence="1">
    <name type="scientific">bioreactor metagenome</name>
    <dbReference type="NCBI Taxonomy" id="1076179"/>
    <lineage>
        <taxon>unclassified sequences</taxon>
        <taxon>metagenomes</taxon>
        <taxon>ecological metagenomes</taxon>
    </lineage>
</organism>
<protein>
    <submittedName>
        <fullName evidence="1">Uncharacterized protein</fullName>
    </submittedName>
</protein>
<dbReference type="AlphaFoldDB" id="A0A645EM46"/>
<gene>
    <name evidence="1" type="ORF">SDC9_150098</name>
</gene>
<evidence type="ECO:0000313" key="1">
    <source>
        <dbReference type="EMBL" id="MPN02877.1"/>
    </source>
</evidence>
<comment type="caution">
    <text evidence="1">The sequence shown here is derived from an EMBL/GenBank/DDBJ whole genome shotgun (WGS) entry which is preliminary data.</text>
</comment>
<proteinExistence type="predicted"/>
<sequence length="85" mass="9563">MNRYSTVPGYTTVSKQFEGSVYSQLLNGYQIKFTVNGDFYHNGTTTGGGEVSIKVTEFFTINFSISNASSFYKYYYEEGVITTQS</sequence>